<keyword evidence="2" id="KW-1185">Reference proteome</keyword>
<name>A0A2Z5HS81_9CAUD</name>
<gene>
    <name evidence="1" type="ORF">CPT_Skate_007</name>
</gene>
<organism evidence="1 2">
    <name type="scientific">Salmonella phage Skate</name>
    <dbReference type="NCBI Taxonomy" id="2234035"/>
    <lineage>
        <taxon>Viruses</taxon>
        <taxon>Duplodnaviria</taxon>
        <taxon>Heunggongvirae</taxon>
        <taxon>Uroviricota</taxon>
        <taxon>Caudoviricetes</taxon>
        <taxon>Skatevirus</taxon>
        <taxon>Skatevirus skate</taxon>
    </lineage>
</organism>
<dbReference type="Proteomes" id="UP000252847">
    <property type="component" value="Segment"/>
</dbReference>
<evidence type="ECO:0000313" key="2">
    <source>
        <dbReference type="Proteomes" id="UP000252847"/>
    </source>
</evidence>
<reference evidence="2" key="1">
    <citation type="submission" date="2018-05" db="EMBL/GenBank/DDBJ databases">
        <title>Complete Genome of Salmonella typhimurium siphophage Skate.</title>
        <authorList>
            <person name="Rohren M.E."/>
            <person name="Xie Y."/>
            <person name="O'Leary C."/>
            <person name="Liu M."/>
            <person name="Young R.F."/>
        </authorList>
    </citation>
    <scope>NUCLEOTIDE SEQUENCE [LARGE SCALE GENOMIC DNA]</scope>
</reference>
<proteinExistence type="predicted"/>
<dbReference type="EMBL" id="MH321493">
    <property type="protein sequence ID" value="AXC42965.1"/>
    <property type="molecule type" value="Genomic_DNA"/>
</dbReference>
<accession>A0A2Z5HS81</accession>
<protein>
    <submittedName>
        <fullName evidence="1">Uncharacterized protein</fullName>
    </submittedName>
</protein>
<evidence type="ECO:0000313" key="1">
    <source>
        <dbReference type="EMBL" id="AXC42965.1"/>
    </source>
</evidence>
<sequence length="65" mass="7426">MHFKSLNTIRDEMVGGKYKNHRDEVVTVVNVVGAGGGYQVHFNYGMPYNVVCGLGKFRKRYPYKV</sequence>